<dbReference type="Pfam" id="PF17389">
    <property type="entry name" value="Bac_rhamnosid6H"/>
    <property type="match status" value="1"/>
</dbReference>
<reference evidence="8" key="1">
    <citation type="submission" date="2020-09" db="EMBL/GenBank/DDBJ databases">
        <title>A novel bacterium of genus Paenibacillus, isolated from South China Sea.</title>
        <authorList>
            <person name="Huang H."/>
            <person name="Mo K."/>
            <person name="Hu Y."/>
        </authorList>
    </citation>
    <scope>NUCLEOTIDE SEQUENCE</scope>
    <source>
        <strain evidence="8">IB182493</strain>
    </source>
</reference>
<evidence type="ECO:0000259" key="7">
    <source>
        <dbReference type="Pfam" id="PF17390"/>
    </source>
</evidence>
<gene>
    <name evidence="8" type="ORF">IDH41_09190</name>
</gene>
<feature type="domain" description="Alpha-L-rhamnosidase concanavalin-like" evidence="4">
    <location>
        <begin position="283"/>
        <end position="381"/>
    </location>
</feature>
<sequence length="846" mass="95647">MQAASAQEQLLLGKPDLWDSGVVVSGQSLHVDYKGLLPRSGKQCWWRVRVWDKSGAPSEWSDAAVWTQARLEPSEWTAKWIGNVNRKELELPPASYLRKAFQMDRHVKNATAYASALGLYELRINGKRATDERFAPGWTDYHTRVQYQACDVTHLLHQGSNAIGMILGTGWYAGYLGMMGRQVYGESPRLLFQLHLAYEDGSEEWLISDASWKMSKGPILYSDIIKGEKYDARLAQSGWDEPGFQDGEWEQPHCFEPYEGELTLQLDPPIRVMEQIRPLSVRKTERGSYIYDLGQNIAGWTRLQMSGRSGQEITVRHAEMLDADGSLYLANLRKAVQTDIYILRGDEAEELEPHFTYHGFRYVEVDGAEGELTLDQLIGLAAYSAAEASGWVETSDELINQLYSNIVWGQKGNFFSVPTDCPQRDERLGWTGDAQIFVRTACYNMNVEAFFQKYMVDVADAQREDGAFPDTAPDANWSYFKQVSSAKWFAPDNAGWGDAGVIIPWTLYLMYGDAAILKQYYDRMKQWVDYLKANSDDLIRPDYADHADWLSVNADTPKDVLATQYFAYSTRLFARIAALVGNEEDAASYDELFEQIKMAFTSEFVTMDGIIEGDTQTVYALALYFGLLTEELGEKSAQRLVQLIEENGNHLSTGFLGVGYLLPVLSEIGQNELAYTLLQQESYPSWLYSVKHGATTIWERWDGWTEHGGFQSPSMNSFNHYSLGSVGEWMFRYMAGLDPDPQQPGFKHIRFQPRPGGTLRNVKAHYESGYGRIEASWEYDEQQGMTIKLSLPPNTTASVILPGPAVRAQGQAYSLEAGGLHYEVGSGAYTFYCVQTEKRKEKQAHE</sequence>
<evidence type="ECO:0000259" key="6">
    <source>
        <dbReference type="Pfam" id="PF17389"/>
    </source>
</evidence>
<dbReference type="Gene3D" id="2.60.120.260">
    <property type="entry name" value="Galactose-binding domain-like"/>
    <property type="match status" value="2"/>
</dbReference>
<dbReference type="GO" id="GO:0005975">
    <property type="term" value="P:carbohydrate metabolic process"/>
    <property type="evidence" value="ECO:0007669"/>
    <property type="project" value="InterPro"/>
</dbReference>
<dbReference type="InterPro" id="IPR008928">
    <property type="entry name" value="6-hairpin_glycosidase_sf"/>
</dbReference>
<feature type="domain" description="Bacterial alpha-L-rhamnosidase N-terminal" evidence="5">
    <location>
        <begin position="106"/>
        <end position="274"/>
    </location>
</feature>
<dbReference type="PANTHER" id="PTHR33307:SF6">
    <property type="entry name" value="ALPHA-RHAMNOSIDASE (EUROFUNG)-RELATED"/>
    <property type="match status" value="1"/>
</dbReference>
<dbReference type="InterPro" id="IPR016007">
    <property type="entry name" value="Alpha_rhamnosid"/>
</dbReference>
<dbReference type="InterPro" id="IPR008902">
    <property type="entry name" value="Rhamnosid_concanavalin"/>
</dbReference>
<dbReference type="GO" id="GO:0030596">
    <property type="term" value="F:alpha-L-rhamnosidase activity"/>
    <property type="evidence" value="ECO:0007669"/>
    <property type="project" value="UniProtKB-EC"/>
</dbReference>
<evidence type="ECO:0000259" key="5">
    <source>
        <dbReference type="Pfam" id="PF08531"/>
    </source>
</evidence>
<dbReference type="Pfam" id="PF25788">
    <property type="entry name" value="Ig_Rha78A_N"/>
    <property type="match status" value="1"/>
</dbReference>
<feature type="domain" description="Alpha-L-rhamnosidase C-terminal" evidence="7">
    <location>
        <begin position="737"/>
        <end position="807"/>
    </location>
</feature>
<organism evidence="8 9">
    <name type="scientific">Paenibacillus arenilitoris</name>
    <dbReference type="NCBI Taxonomy" id="2772299"/>
    <lineage>
        <taxon>Bacteria</taxon>
        <taxon>Bacillati</taxon>
        <taxon>Bacillota</taxon>
        <taxon>Bacilli</taxon>
        <taxon>Bacillales</taxon>
        <taxon>Paenibacillaceae</taxon>
        <taxon>Paenibacillus</taxon>
    </lineage>
</organism>
<proteinExistence type="predicted"/>
<dbReference type="Gene3D" id="2.60.40.10">
    <property type="entry name" value="Immunoglobulins"/>
    <property type="match status" value="1"/>
</dbReference>
<evidence type="ECO:0000256" key="2">
    <source>
        <dbReference type="ARBA" id="ARBA00012652"/>
    </source>
</evidence>
<dbReference type="PANTHER" id="PTHR33307">
    <property type="entry name" value="ALPHA-RHAMNOSIDASE (EUROFUNG)"/>
    <property type="match status" value="1"/>
</dbReference>
<accession>A0A927CKC3</accession>
<dbReference type="PIRSF" id="PIRSF010631">
    <property type="entry name" value="A-rhamnsds"/>
    <property type="match status" value="1"/>
</dbReference>
<dbReference type="Pfam" id="PF08531">
    <property type="entry name" value="Bac_rhamnosid_N"/>
    <property type="match status" value="1"/>
</dbReference>
<dbReference type="InterPro" id="IPR035398">
    <property type="entry name" value="Bac_rhamnosid_C"/>
</dbReference>
<dbReference type="InterPro" id="IPR013737">
    <property type="entry name" value="Bac_rhamnosid_N"/>
</dbReference>
<evidence type="ECO:0000313" key="8">
    <source>
        <dbReference type="EMBL" id="MBD2868752.1"/>
    </source>
</evidence>
<dbReference type="Proteomes" id="UP000632125">
    <property type="component" value="Unassembled WGS sequence"/>
</dbReference>
<comment type="catalytic activity">
    <reaction evidence="1">
        <text>Hydrolysis of terminal non-reducing alpha-L-rhamnose residues in alpha-L-rhamnosides.</text>
        <dbReference type="EC" id="3.2.1.40"/>
    </reaction>
</comment>
<dbReference type="AlphaFoldDB" id="A0A927CKC3"/>
<dbReference type="Gene3D" id="1.50.10.10">
    <property type="match status" value="1"/>
</dbReference>
<dbReference type="SUPFAM" id="SSF48208">
    <property type="entry name" value="Six-hairpin glycosidases"/>
    <property type="match status" value="1"/>
</dbReference>
<dbReference type="InterPro" id="IPR035396">
    <property type="entry name" value="Bac_rhamnosid6H"/>
</dbReference>
<dbReference type="InterPro" id="IPR013783">
    <property type="entry name" value="Ig-like_fold"/>
</dbReference>
<dbReference type="Pfam" id="PF05592">
    <property type="entry name" value="Bac_rhamnosid"/>
    <property type="match status" value="1"/>
</dbReference>
<dbReference type="Pfam" id="PF17390">
    <property type="entry name" value="Bac_rhamnosid_C"/>
    <property type="match status" value="1"/>
</dbReference>
<keyword evidence="9" id="KW-1185">Reference proteome</keyword>
<evidence type="ECO:0000256" key="1">
    <source>
        <dbReference type="ARBA" id="ARBA00001445"/>
    </source>
</evidence>
<name>A0A927CKC3_9BACL</name>
<evidence type="ECO:0000259" key="4">
    <source>
        <dbReference type="Pfam" id="PF05592"/>
    </source>
</evidence>
<evidence type="ECO:0000313" key="9">
    <source>
        <dbReference type="Proteomes" id="UP000632125"/>
    </source>
</evidence>
<dbReference type="Gene3D" id="2.60.420.10">
    <property type="entry name" value="Maltose phosphorylase, domain 3"/>
    <property type="match status" value="1"/>
</dbReference>
<dbReference type="EMBL" id="JACXIY010000011">
    <property type="protein sequence ID" value="MBD2868752.1"/>
    <property type="molecule type" value="Genomic_DNA"/>
</dbReference>
<protein>
    <recommendedName>
        <fullName evidence="2">alpha-L-rhamnosidase</fullName>
        <ecNumber evidence="2">3.2.1.40</ecNumber>
    </recommendedName>
</protein>
<dbReference type="EC" id="3.2.1.40" evidence="2"/>
<comment type="caution">
    <text evidence="8">The sequence shown here is derived from an EMBL/GenBank/DDBJ whole genome shotgun (WGS) entry which is preliminary data.</text>
</comment>
<feature type="domain" description="Alpha-L-rhamnosidase six-hairpin glycosidase" evidence="6">
    <location>
        <begin position="389"/>
        <end position="733"/>
    </location>
</feature>
<evidence type="ECO:0000256" key="3">
    <source>
        <dbReference type="ARBA" id="ARBA00022801"/>
    </source>
</evidence>
<dbReference type="InterPro" id="IPR012341">
    <property type="entry name" value="6hp_glycosidase-like_sf"/>
</dbReference>
<keyword evidence="3 8" id="KW-0378">Hydrolase</keyword>